<accession>A0A914Q5A7</accession>
<sequence>MDVQDDEPSTSSQHVFIQDEPTVLPSQPVAVQDDEPSTSSQLISVKKKFLPIQTGSIPPQVYINDRSKSYSHMASRMMVEDCVAREIYVAGAKGIDRFTIAEKMGINARTKTGSRKISAPIQTLSRGLPNEAGVYQKLTGKVRIHYFFHKMFEPNAYADLIKSISDLIGRECPIKIGQVMDFPGQKLTRMRITDLTLKRMLLILTELLN</sequence>
<evidence type="ECO:0000256" key="1">
    <source>
        <dbReference type="SAM" id="MobiDB-lite"/>
    </source>
</evidence>
<reference evidence="3" key="1">
    <citation type="submission" date="2022-11" db="UniProtKB">
        <authorList>
            <consortium name="WormBaseParasite"/>
        </authorList>
    </citation>
    <scope>IDENTIFICATION</scope>
</reference>
<keyword evidence="2" id="KW-1185">Reference proteome</keyword>
<dbReference type="WBParaSite" id="PDA_v2.g26507.t1">
    <property type="protein sequence ID" value="PDA_v2.g26507.t1"/>
    <property type="gene ID" value="PDA_v2.g26507"/>
</dbReference>
<evidence type="ECO:0000313" key="3">
    <source>
        <dbReference type="WBParaSite" id="PDA_v2.g26507.t1"/>
    </source>
</evidence>
<feature type="region of interest" description="Disordered" evidence="1">
    <location>
        <begin position="1"/>
        <end position="38"/>
    </location>
</feature>
<evidence type="ECO:0000313" key="2">
    <source>
        <dbReference type="Proteomes" id="UP000887578"/>
    </source>
</evidence>
<proteinExistence type="predicted"/>
<protein>
    <submittedName>
        <fullName evidence="3">Uncharacterized protein</fullName>
    </submittedName>
</protein>
<dbReference type="Proteomes" id="UP000887578">
    <property type="component" value="Unplaced"/>
</dbReference>
<dbReference type="AlphaFoldDB" id="A0A914Q5A7"/>
<name>A0A914Q5A7_9BILA</name>
<organism evidence="2 3">
    <name type="scientific">Panagrolaimus davidi</name>
    <dbReference type="NCBI Taxonomy" id="227884"/>
    <lineage>
        <taxon>Eukaryota</taxon>
        <taxon>Metazoa</taxon>
        <taxon>Ecdysozoa</taxon>
        <taxon>Nematoda</taxon>
        <taxon>Chromadorea</taxon>
        <taxon>Rhabditida</taxon>
        <taxon>Tylenchina</taxon>
        <taxon>Panagrolaimomorpha</taxon>
        <taxon>Panagrolaimoidea</taxon>
        <taxon>Panagrolaimidae</taxon>
        <taxon>Panagrolaimus</taxon>
    </lineage>
</organism>